<protein>
    <submittedName>
        <fullName evidence="2">Uncharacterized protein</fullName>
    </submittedName>
</protein>
<organism evidence="2 3">
    <name type="scientific">Actinoplanes subglobosus</name>
    <dbReference type="NCBI Taxonomy" id="1547892"/>
    <lineage>
        <taxon>Bacteria</taxon>
        <taxon>Bacillati</taxon>
        <taxon>Actinomycetota</taxon>
        <taxon>Actinomycetes</taxon>
        <taxon>Micromonosporales</taxon>
        <taxon>Micromonosporaceae</taxon>
        <taxon>Actinoplanes</taxon>
    </lineage>
</organism>
<keyword evidence="1" id="KW-1133">Transmembrane helix</keyword>
<reference evidence="3" key="1">
    <citation type="journal article" date="2019" name="Int. J. Syst. Evol. Microbiol.">
        <title>The Global Catalogue of Microorganisms (GCM) 10K type strain sequencing project: providing services to taxonomists for standard genome sequencing and annotation.</title>
        <authorList>
            <consortium name="The Broad Institute Genomics Platform"/>
            <consortium name="The Broad Institute Genome Sequencing Center for Infectious Disease"/>
            <person name="Wu L."/>
            <person name="Ma J."/>
        </authorList>
    </citation>
    <scope>NUCLEOTIDE SEQUENCE [LARGE SCALE GENOMIC DNA]</scope>
    <source>
        <strain evidence="3">TBRC 5832</strain>
    </source>
</reference>
<sequence>MDTVATPPGHGEKRSDQEPDVIKAALRTAGGSGAGIIGILTASALGAIHTSLAVAALAVFGVIMLGALIVAGIYITRGA</sequence>
<proteinExistence type="predicted"/>
<keyword evidence="1" id="KW-0472">Membrane</keyword>
<keyword evidence="3" id="KW-1185">Reference proteome</keyword>
<gene>
    <name evidence="2" type="ORF">ACFO0C_43860</name>
</gene>
<keyword evidence="1" id="KW-0812">Transmembrane</keyword>
<evidence type="ECO:0000313" key="2">
    <source>
        <dbReference type="EMBL" id="MFC4071914.1"/>
    </source>
</evidence>
<dbReference type="Proteomes" id="UP001595867">
    <property type="component" value="Unassembled WGS sequence"/>
</dbReference>
<feature type="transmembrane region" description="Helical" evidence="1">
    <location>
        <begin position="24"/>
        <end position="48"/>
    </location>
</feature>
<feature type="transmembrane region" description="Helical" evidence="1">
    <location>
        <begin position="54"/>
        <end position="75"/>
    </location>
</feature>
<dbReference type="EMBL" id="JBHSBL010000029">
    <property type="protein sequence ID" value="MFC4071914.1"/>
    <property type="molecule type" value="Genomic_DNA"/>
</dbReference>
<accession>A0ABV8J6K1</accession>
<evidence type="ECO:0000313" key="3">
    <source>
        <dbReference type="Proteomes" id="UP001595867"/>
    </source>
</evidence>
<name>A0ABV8J6K1_9ACTN</name>
<dbReference type="RefSeq" id="WP_378072786.1">
    <property type="nucleotide sequence ID" value="NZ_JBHSBL010000029.1"/>
</dbReference>
<comment type="caution">
    <text evidence="2">The sequence shown here is derived from an EMBL/GenBank/DDBJ whole genome shotgun (WGS) entry which is preliminary data.</text>
</comment>
<evidence type="ECO:0000256" key="1">
    <source>
        <dbReference type="SAM" id="Phobius"/>
    </source>
</evidence>